<keyword evidence="3" id="KW-1185">Reference proteome</keyword>
<reference evidence="2 3" key="1">
    <citation type="journal article" date="2018" name="PLoS ONE">
        <title>The draft genome of Kipferlia bialata reveals reductive genome evolution in fornicate parasites.</title>
        <authorList>
            <person name="Tanifuji G."/>
            <person name="Takabayashi S."/>
            <person name="Kume K."/>
            <person name="Takagi M."/>
            <person name="Nakayama T."/>
            <person name="Kamikawa R."/>
            <person name="Inagaki Y."/>
            <person name="Hashimoto T."/>
        </authorList>
    </citation>
    <scope>NUCLEOTIDE SEQUENCE [LARGE SCALE GENOMIC DNA]</scope>
    <source>
        <strain evidence="2">NY0173</strain>
    </source>
</reference>
<feature type="compositionally biased region" description="Basic and acidic residues" evidence="1">
    <location>
        <begin position="49"/>
        <end position="63"/>
    </location>
</feature>
<dbReference type="Proteomes" id="UP000265618">
    <property type="component" value="Unassembled WGS sequence"/>
</dbReference>
<gene>
    <name evidence="2" type="ORF">KIPB_013700</name>
</gene>
<protein>
    <submittedName>
        <fullName evidence="2">Uncharacterized protein</fullName>
    </submittedName>
</protein>
<dbReference type="EMBL" id="BDIP01006649">
    <property type="protein sequence ID" value="GIQ90778.1"/>
    <property type="molecule type" value="Genomic_DNA"/>
</dbReference>
<organism evidence="2 3">
    <name type="scientific">Kipferlia bialata</name>
    <dbReference type="NCBI Taxonomy" id="797122"/>
    <lineage>
        <taxon>Eukaryota</taxon>
        <taxon>Metamonada</taxon>
        <taxon>Carpediemonas-like organisms</taxon>
        <taxon>Kipferlia</taxon>
    </lineage>
</organism>
<feature type="compositionally biased region" description="Gly residues" evidence="1">
    <location>
        <begin position="39"/>
        <end position="48"/>
    </location>
</feature>
<sequence length="77" mass="7676">MADVLIGGIGIAPRHCVIGLKDGSVDADLDVVNPVTAGIGCGGEGEGGPDGRADGGGQRREGEGGSLYELQNHLHPD</sequence>
<dbReference type="AlphaFoldDB" id="A0A9K3GPV0"/>
<feature type="non-terminal residue" evidence="2">
    <location>
        <position position="1"/>
    </location>
</feature>
<comment type="caution">
    <text evidence="2">The sequence shown here is derived from an EMBL/GenBank/DDBJ whole genome shotgun (WGS) entry which is preliminary data.</text>
</comment>
<evidence type="ECO:0000313" key="2">
    <source>
        <dbReference type="EMBL" id="GIQ90778.1"/>
    </source>
</evidence>
<proteinExistence type="predicted"/>
<name>A0A9K3GPV0_9EUKA</name>
<evidence type="ECO:0000256" key="1">
    <source>
        <dbReference type="SAM" id="MobiDB-lite"/>
    </source>
</evidence>
<evidence type="ECO:0000313" key="3">
    <source>
        <dbReference type="Proteomes" id="UP000265618"/>
    </source>
</evidence>
<feature type="region of interest" description="Disordered" evidence="1">
    <location>
        <begin position="38"/>
        <end position="77"/>
    </location>
</feature>
<accession>A0A9K3GPV0</accession>